<dbReference type="InParanoid" id="A0A7R5KWK1"/>
<reference evidence="4" key="1">
    <citation type="submission" date="2025-08" db="UniProtKB">
        <authorList>
            <consortium name="RefSeq"/>
        </authorList>
    </citation>
    <scope>IDENTIFICATION</scope>
    <source>
        <tissue evidence="4">Muscle</tissue>
    </source>
</reference>
<feature type="signal peptide" evidence="1">
    <location>
        <begin position="1"/>
        <end position="18"/>
    </location>
</feature>
<keyword evidence="1" id="KW-0732">Signal</keyword>
<dbReference type="RefSeq" id="XP_039245476.1">
    <property type="nucleotide sequence ID" value="XM_039389542.1"/>
</dbReference>
<feature type="non-terminal residue" evidence="4">
    <location>
        <position position="169"/>
    </location>
</feature>
<name>A0A7R5KWK1_9PASS</name>
<feature type="domain" description="VWFA" evidence="2">
    <location>
        <begin position="33"/>
        <end position="169"/>
    </location>
</feature>
<evidence type="ECO:0000313" key="3">
    <source>
        <dbReference type="Proteomes" id="UP000504627"/>
    </source>
</evidence>
<dbReference type="Proteomes" id="UP000504627">
    <property type="component" value="Unplaced"/>
</dbReference>
<gene>
    <name evidence="4" type="primary">LOC120324875</name>
</gene>
<organism evidence="3 4">
    <name type="scientific">Pipra filicauda</name>
    <name type="common">Wire-tailed manakin</name>
    <dbReference type="NCBI Taxonomy" id="649802"/>
    <lineage>
        <taxon>Eukaryota</taxon>
        <taxon>Metazoa</taxon>
        <taxon>Chordata</taxon>
        <taxon>Craniata</taxon>
        <taxon>Vertebrata</taxon>
        <taxon>Euteleostomi</taxon>
        <taxon>Archelosauria</taxon>
        <taxon>Archosauria</taxon>
        <taxon>Dinosauria</taxon>
        <taxon>Saurischia</taxon>
        <taxon>Theropoda</taxon>
        <taxon>Coelurosauria</taxon>
        <taxon>Aves</taxon>
        <taxon>Neognathae</taxon>
        <taxon>Neoaves</taxon>
        <taxon>Telluraves</taxon>
        <taxon>Australaves</taxon>
        <taxon>Passeriformes</taxon>
        <taxon>Pipridae</taxon>
        <taxon>Pipra</taxon>
    </lineage>
</organism>
<dbReference type="GeneID" id="120324875"/>
<dbReference type="InterPro" id="IPR036465">
    <property type="entry name" value="vWFA_dom_sf"/>
</dbReference>
<keyword evidence="3" id="KW-1185">Reference proteome</keyword>
<dbReference type="InterPro" id="IPR050525">
    <property type="entry name" value="ECM_Assembly_Org"/>
</dbReference>
<protein>
    <submittedName>
        <fullName evidence="4">Collagen alpha-1(XX) chain-like</fullName>
    </submittedName>
</protein>
<dbReference type="Pfam" id="PF00092">
    <property type="entry name" value="VWA"/>
    <property type="match status" value="1"/>
</dbReference>
<dbReference type="Gene3D" id="3.40.50.410">
    <property type="entry name" value="von Willebrand factor, type A domain"/>
    <property type="match status" value="1"/>
</dbReference>
<dbReference type="PANTHER" id="PTHR24020">
    <property type="entry name" value="COLLAGEN ALPHA"/>
    <property type="match status" value="1"/>
</dbReference>
<proteinExistence type="predicted"/>
<dbReference type="PROSITE" id="PS50234">
    <property type="entry name" value="VWFA"/>
    <property type="match status" value="1"/>
</dbReference>
<evidence type="ECO:0000256" key="1">
    <source>
        <dbReference type="SAM" id="SignalP"/>
    </source>
</evidence>
<dbReference type="PANTHER" id="PTHR24020:SF88">
    <property type="entry name" value="COLLAGEN ALPHA-1(VII) CHAIN"/>
    <property type="match status" value="1"/>
</dbReference>
<evidence type="ECO:0000259" key="2">
    <source>
        <dbReference type="PROSITE" id="PS50234"/>
    </source>
</evidence>
<accession>A0A7R5KWK1</accession>
<dbReference type="InterPro" id="IPR002035">
    <property type="entry name" value="VWF_A"/>
</dbReference>
<dbReference type="AlphaFoldDB" id="A0A7R5KWK1"/>
<evidence type="ECO:0000313" key="4">
    <source>
        <dbReference type="RefSeq" id="XP_039245476.1"/>
    </source>
</evidence>
<sequence length="169" mass="17600">MLLCARILALALAGVSYGAGAAHEACRTAELADVLFLVGQSQGEGRESSRLLRDFVGSTARSLENPGMGKGGIRLGVALYGEEPRMSIELTDPATVREKLAGILDPSLGGSSLRTGTALAFATRILSRPDTRREEAAKVVVLITDGKSSDSVEAEAQALQDLGVTVFAV</sequence>
<feature type="chain" id="PRO_5031212816" evidence="1">
    <location>
        <begin position="19"/>
        <end position="169"/>
    </location>
</feature>
<dbReference type="SUPFAM" id="SSF53300">
    <property type="entry name" value="vWA-like"/>
    <property type="match status" value="1"/>
</dbReference>